<dbReference type="KEGG" id="dol:Dole_1552"/>
<evidence type="ECO:0000256" key="1">
    <source>
        <dbReference type="ARBA" id="ARBA00001974"/>
    </source>
</evidence>
<evidence type="ECO:0000256" key="3">
    <source>
        <dbReference type="ARBA" id="ARBA00011881"/>
    </source>
</evidence>
<evidence type="ECO:0000313" key="12">
    <source>
        <dbReference type="Proteomes" id="UP000008561"/>
    </source>
</evidence>
<dbReference type="InterPro" id="IPR009100">
    <property type="entry name" value="AcylCoA_DH/oxidase_NM_dom_sf"/>
</dbReference>
<dbReference type="InterPro" id="IPR036250">
    <property type="entry name" value="AcylCo_DH-like_C"/>
</dbReference>
<dbReference type="Gene3D" id="1.20.140.10">
    <property type="entry name" value="Butyryl-CoA Dehydrogenase, subunit A, domain 3"/>
    <property type="match status" value="1"/>
</dbReference>
<dbReference type="Proteomes" id="UP000008561">
    <property type="component" value="Chromosome"/>
</dbReference>
<comment type="cofactor">
    <cofactor evidence="1 7">
        <name>FAD</name>
        <dbReference type="ChEBI" id="CHEBI:57692"/>
    </cofactor>
</comment>
<evidence type="ECO:0000256" key="4">
    <source>
        <dbReference type="ARBA" id="ARBA00022630"/>
    </source>
</evidence>
<keyword evidence="4 7" id="KW-0285">Flavoprotein</keyword>
<dbReference type="RefSeq" id="WP_012174972.1">
    <property type="nucleotide sequence ID" value="NC_009943.1"/>
</dbReference>
<feature type="domain" description="Acyl-CoA dehydrogenase/oxidase N-terminal" evidence="10">
    <location>
        <begin position="6"/>
        <end position="118"/>
    </location>
</feature>
<dbReference type="PANTHER" id="PTHR43884">
    <property type="entry name" value="ACYL-COA DEHYDROGENASE"/>
    <property type="match status" value="1"/>
</dbReference>
<evidence type="ECO:0000256" key="6">
    <source>
        <dbReference type="ARBA" id="ARBA00023002"/>
    </source>
</evidence>
<sequence length="384" mass="41566">MDFTLTKSQKEIQKAVRDFVKGEFDKDMGLDLEKERAYPAEVLAAACDLGFIGIHFPEKYAGADLGLFENCLIGEELCRKDSTLGLALMLTGYGAECILRFGSEAQKEKYLPVVAEGKAFSAAAFLEAGQGFDLRTVQTTARKEADGWVISGAKSLVLNGGTAGFYVVLCRTDDAAPAPDGRLSMFVVDAGLPGISCQDAGRRMSCNMLSAADVTFDSVKVGADALLGSEGKGFVQVNAYFNELRVVLAALAVGIAQGAYEKALAYIKQREQFGKKLVEFHITWHKVATMATQIECARTFVYRAAWTFDQGKLDAGLSAMAKMTAAKAAVDVAYEAIQLYGGYGFMTEYEVEHFYRDAKFIDLFCGAVGVQKDVIAETIVGKIK</sequence>
<comment type="similarity">
    <text evidence="2 7">Belongs to the acyl-CoA dehydrogenase family.</text>
</comment>
<dbReference type="SUPFAM" id="SSF47203">
    <property type="entry name" value="Acyl-CoA dehydrogenase C-terminal domain-like"/>
    <property type="match status" value="1"/>
</dbReference>
<dbReference type="PIRSF" id="PIRSF016578">
    <property type="entry name" value="HsaA"/>
    <property type="match status" value="1"/>
</dbReference>
<dbReference type="AlphaFoldDB" id="A8ZZV6"/>
<evidence type="ECO:0000259" key="10">
    <source>
        <dbReference type="Pfam" id="PF02771"/>
    </source>
</evidence>
<dbReference type="Pfam" id="PF02770">
    <property type="entry name" value="Acyl-CoA_dh_M"/>
    <property type="match status" value="1"/>
</dbReference>
<proteinExistence type="inferred from homology"/>
<comment type="subunit">
    <text evidence="3">Homotetramer.</text>
</comment>
<dbReference type="eggNOG" id="COG1960">
    <property type="taxonomic scope" value="Bacteria"/>
</dbReference>
<evidence type="ECO:0000259" key="9">
    <source>
        <dbReference type="Pfam" id="PF02770"/>
    </source>
</evidence>
<dbReference type="InterPro" id="IPR046373">
    <property type="entry name" value="Acyl-CoA_Oxase/DH_mid-dom_sf"/>
</dbReference>
<dbReference type="Pfam" id="PF02771">
    <property type="entry name" value="Acyl-CoA_dh_N"/>
    <property type="match status" value="1"/>
</dbReference>
<dbReference type="SUPFAM" id="SSF56645">
    <property type="entry name" value="Acyl-CoA dehydrogenase NM domain-like"/>
    <property type="match status" value="1"/>
</dbReference>
<dbReference type="Pfam" id="PF00441">
    <property type="entry name" value="Acyl-CoA_dh_1"/>
    <property type="match status" value="1"/>
</dbReference>
<dbReference type="GO" id="GO:0003995">
    <property type="term" value="F:acyl-CoA dehydrogenase activity"/>
    <property type="evidence" value="ECO:0007669"/>
    <property type="project" value="TreeGrafter"/>
</dbReference>
<dbReference type="InterPro" id="IPR013786">
    <property type="entry name" value="AcylCoA_DH/ox_N"/>
</dbReference>
<accession>A8ZZV6</accession>
<dbReference type="FunFam" id="1.20.140.10:FF:000001">
    <property type="entry name" value="Acyl-CoA dehydrogenase"/>
    <property type="match status" value="1"/>
</dbReference>
<feature type="domain" description="Acyl-CoA dehydrogenase/oxidase C-terminal" evidence="8">
    <location>
        <begin position="231"/>
        <end position="379"/>
    </location>
</feature>
<evidence type="ECO:0000256" key="2">
    <source>
        <dbReference type="ARBA" id="ARBA00009347"/>
    </source>
</evidence>
<dbReference type="STRING" id="96561.Dole_1552"/>
<dbReference type="OrthoDB" id="9765339at2"/>
<dbReference type="GO" id="GO:0050660">
    <property type="term" value="F:flavin adenine dinucleotide binding"/>
    <property type="evidence" value="ECO:0007669"/>
    <property type="project" value="InterPro"/>
</dbReference>
<keyword evidence="12" id="KW-1185">Reference proteome</keyword>
<dbReference type="EMBL" id="CP000859">
    <property type="protein sequence ID" value="ABW67356.1"/>
    <property type="molecule type" value="Genomic_DNA"/>
</dbReference>
<evidence type="ECO:0000259" key="8">
    <source>
        <dbReference type="Pfam" id="PF00441"/>
    </source>
</evidence>
<protein>
    <submittedName>
        <fullName evidence="11">Acyl-CoA dehydrogenase domain protein</fullName>
    </submittedName>
</protein>
<keyword evidence="6 7" id="KW-0560">Oxidoreductase</keyword>
<feature type="domain" description="Acyl-CoA oxidase/dehydrogenase middle" evidence="9">
    <location>
        <begin position="124"/>
        <end position="219"/>
    </location>
</feature>
<evidence type="ECO:0000313" key="11">
    <source>
        <dbReference type="EMBL" id="ABW67356.1"/>
    </source>
</evidence>
<dbReference type="Gene3D" id="2.40.110.10">
    <property type="entry name" value="Butyryl-CoA Dehydrogenase, subunit A, domain 2"/>
    <property type="match status" value="1"/>
</dbReference>
<dbReference type="PANTHER" id="PTHR43884:SF12">
    <property type="entry name" value="ISOVALERYL-COA DEHYDROGENASE, MITOCHONDRIAL-RELATED"/>
    <property type="match status" value="1"/>
</dbReference>
<dbReference type="InterPro" id="IPR009075">
    <property type="entry name" value="AcylCo_DH/oxidase_C"/>
</dbReference>
<dbReference type="InterPro" id="IPR037069">
    <property type="entry name" value="AcylCoA_DH/ox_N_sf"/>
</dbReference>
<gene>
    <name evidence="11" type="ordered locus">Dole_1552</name>
</gene>
<name>A8ZZV6_DESOH</name>
<organism evidence="11 12">
    <name type="scientific">Desulfosudis oleivorans (strain DSM 6200 / JCM 39069 / Hxd3)</name>
    <name type="common">Desulfococcus oleovorans</name>
    <dbReference type="NCBI Taxonomy" id="96561"/>
    <lineage>
        <taxon>Bacteria</taxon>
        <taxon>Pseudomonadati</taxon>
        <taxon>Thermodesulfobacteriota</taxon>
        <taxon>Desulfobacteria</taxon>
        <taxon>Desulfobacterales</taxon>
        <taxon>Desulfosudaceae</taxon>
        <taxon>Desulfosudis</taxon>
    </lineage>
</organism>
<keyword evidence="5 7" id="KW-0274">FAD</keyword>
<evidence type="ECO:0000256" key="5">
    <source>
        <dbReference type="ARBA" id="ARBA00022827"/>
    </source>
</evidence>
<dbReference type="HOGENOM" id="CLU_018204_3_5_7"/>
<dbReference type="InterPro" id="IPR006091">
    <property type="entry name" value="Acyl-CoA_Oxase/DH_mid-dom"/>
</dbReference>
<dbReference type="Gene3D" id="1.10.540.10">
    <property type="entry name" value="Acyl-CoA dehydrogenase/oxidase, N-terminal domain"/>
    <property type="match status" value="1"/>
</dbReference>
<reference evidence="11 12" key="1">
    <citation type="submission" date="2007-10" db="EMBL/GenBank/DDBJ databases">
        <title>Complete sequence of Desulfococcus oleovorans Hxd3.</title>
        <authorList>
            <consortium name="US DOE Joint Genome Institute"/>
            <person name="Copeland A."/>
            <person name="Lucas S."/>
            <person name="Lapidus A."/>
            <person name="Barry K."/>
            <person name="Glavina del Rio T."/>
            <person name="Dalin E."/>
            <person name="Tice H."/>
            <person name="Pitluck S."/>
            <person name="Kiss H."/>
            <person name="Brettin T."/>
            <person name="Bruce D."/>
            <person name="Detter J.C."/>
            <person name="Han C."/>
            <person name="Schmutz J."/>
            <person name="Larimer F."/>
            <person name="Land M."/>
            <person name="Hauser L."/>
            <person name="Kyrpides N."/>
            <person name="Kim E."/>
            <person name="Wawrik B."/>
            <person name="Richardson P."/>
        </authorList>
    </citation>
    <scope>NUCLEOTIDE SEQUENCE [LARGE SCALE GENOMIC DNA]</scope>
    <source>
        <strain evidence="12">DSM 6200 / JCM 39069 / Hxd3</strain>
    </source>
</reference>
<evidence type="ECO:0000256" key="7">
    <source>
        <dbReference type="RuleBase" id="RU362125"/>
    </source>
</evidence>